<feature type="non-terminal residue" evidence="2">
    <location>
        <position position="365"/>
    </location>
</feature>
<dbReference type="PANTHER" id="PTHR10443">
    <property type="entry name" value="MICROSOMAL DIPEPTIDASE"/>
    <property type="match status" value="1"/>
</dbReference>
<keyword evidence="1" id="KW-0732">Signal</keyword>
<dbReference type="AlphaFoldDB" id="A0A7C3C1J2"/>
<comment type="caution">
    <text evidence="2">The sequence shown here is derived from an EMBL/GenBank/DDBJ whole genome shotgun (WGS) entry which is preliminary data.</text>
</comment>
<evidence type="ECO:0000313" key="2">
    <source>
        <dbReference type="EMBL" id="HFB54839.1"/>
    </source>
</evidence>
<gene>
    <name evidence="2" type="ORF">ENJ46_02855</name>
</gene>
<dbReference type="PROSITE" id="PS51257">
    <property type="entry name" value="PROKAR_LIPOPROTEIN"/>
    <property type="match status" value="1"/>
</dbReference>
<dbReference type="PROSITE" id="PS51365">
    <property type="entry name" value="RENAL_DIPEPTIDASE_2"/>
    <property type="match status" value="1"/>
</dbReference>
<dbReference type="Gene3D" id="3.20.20.140">
    <property type="entry name" value="Metal-dependent hydrolases"/>
    <property type="match status" value="1"/>
</dbReference>
<evidence type="ECO:0000256" key="1">
    <source>
        <dbReference type="SAM" id="SignalP"/>
    </source>
</evidence>
<feature type="chain" id="PRO_5028347262" evidence="1">
    <location>
        <begin position="29"/>
        <end position="365"/>
    </location>
</feature>
<sequence length="365" mass="39562">MFKKKSVKFMVFPALCLAISACSPTQKTAPVSAPTNTQIDAQAIHKQALVLDSHIDLELELIADDMDPWSSGESRANLDKMEAGDMDGAFLILFSPQGDITDEGIAKARAIVETRYTAISRLTEKHADRIERALTSEDAMRIHKAGKRIAFIGMENAYPLGHSVDDIGFWYDRGVRYMGITHVGHNQFGDSSNPSYSKGESESLHGGLSDLGKELVAGLNKAGIMVDVSHAGKATMLQAVALSQTPVIASHSGARAVADNVRNLDDEQLRALAKKGGVIQIVAYGGYLKNLTPEQQAFKDKIRKEMGLEDDMAFLSMDAATEEIFDEKMKGANMLAPPAGVTDLVDHIDHVVKTVGVDHVDRKSV</sequence>
<dbReference type="Gene3D" id="1.10.287.650">
    <property type="entry name" value="L27 domain"/>
    <property type="match status" value="1"/>
</dbReference>
<protein>
    <submittedName>
        <fullName evidence="2">Membrane dipeptidase</fullName>
    </submittedName>
</protein>
<dbReference type="Proteomes" id="UP000886042">
    <property type="component" value="Unassembled WGS sequence"/>
</dbReference>
<dbReference type="GO" id="GO:0070573">
    <property type="term" value="F:metallodipeptidase activity"/>
    <property type="evidence" value="ECO:0007669"/>
    <property type="project" value="InterPro"/>
</dbReference>
<dbReference type="Pfam" id="PF01244">
    <property type="entry name" value="Peptidase_M19"/>
    <property type="match status" value="1"/>
</dbReference>
<dbReference type="SUPFAM" id="SSF51556">
    <property type="entry name" value="Metallo-dependent hydrolases"/>
    <property type="match status" value="1"/>
</dbReference>
<name>A0A7C3C1J2_9PROT</name>
<dbReference type="EMBL" id="DRMN01000189">
    <property type="protein sequence ID" value="HFB54839.1"/>
    <property type="molecule type" value="Genomic_DNA"/>
</dbReference>
<dbReference type="InterPro" id="IPR008257">
    <property type="entry name" value="Pept_M19"/>
</dbReference>
<feature type="signal peptide" evidence="1">
    <location>
        <begin position="1"/>
        <end position="28"/>
    </location>
</feature>
<dbReference type="GO" id="GO:0006508">
    <property type="term" value="P:proteolysis"/>
    <property type="evidence" value="ECO:0007669"/>
    <property type="project" value="InterPro"/>
</dbReference>
<reference evidence="2" key="1">
    <citation type="journal article" date="2020" name="mSystems">
        <title>Genome- and Community-Level Interaction Insights into Carbon Utilization and Element Cycling Functions of Hydrothermarchaeota in Hydrothermal Sediment.</title>
        <authorList>
            <person name="Zhou Z."/>
            <person name="Liu Y."/>
            <person name="Xu W."/>
            <person name="Pan J."/>
            <person name="Luo Z.H."/>
            <person name="Li M."/>
        </authorList>
    </citation>
    <scope>NUCLEOTIDE SEQUENCE [LARGE SCALE GENOMIC DNA]</scope>
    <source>
        <strain evidence="2">HyVt-489</strain>
    </source>
</reference>
<proteinExistence type="predicted"/>
<accession>A0A7C3C1J2</accession>
<dbReference type="InterPro" id="IPR032466">
    <property type="entry name" value="Metal_Hydrolase"/>
</dbReference>
<organism evidence="2">
    <name type="scientific">Hellea balneolensis</name>
    <dbReference type="NCBI Taxonomy" id="287478"/>
    <lineage>
        <taxon>Bacteria</taxon>
        <taxon>Pseudomonadati</taxon>
        <taxon>Pseudomonadota</taxon>
        <taxon>Alphaproteobacteria</taxon>
        <taxon>Maricaulales</taxon>
        <taxon>Robiginitomaculaceae</taxon>
        <taxon>Hellea</taxon>
    </lineage>
</organism>
<dbReference type="PANTHER" id="PTHR10443:SF12">
    <property type="entry name" value="DIPEPTIDASE"/>
    <property type="match status" value="1"/>
</dbReference>